<proteinExistence type="predicted"/>
<evidence type="ECO:0008006" key="4">
    <source>
        <dbReference type="Google" id="ProtNLM"/>
    </source>
</evidence>
<protein>
    <recommendedName>
        <fullName evidence="4">Secreted protein</fullName>
    </recommendedName>
</protein>
<evidence type="ECO:0000313" key="3">
    <source>
        <dbReference type="Proteomes" id="UP000053257"/>
    </source>
</evidence>
<evidence type="ECO:0000256" key="1">
    <source>
        <dbReference type="SAM" id="SignalP"/>
    </source>
</evidence>
<feature type="chain" id="PRO_5002181357" description="Secreted protein" evidence="1">
    <location>
        <begin position="31"/>
        <end position="143"/>
    </location>
</feature>
<feature type="signal peptide" evidence="1">
    <location>
        <begin position="1"/>
        <end position="30"/>
    </location>
</feature>
<dbReference type="AlphaFoldDB" id="A0A0C3SF21"/>
<dbReference type="Proteomes" id="UP000053257">
    <property type="component" value="Unassembled WGS sequence"/>
</dbReference>
<dbReference type="EMBL" id="KN840447">
    <property type="protein sequence ID" value="KIP11325.1"/>
    <property type="molecule type" value="Genomic_DNA"/>
</dbReference>
<reference evidence="2 3" key="1">
    <citation type="journal article" date="2014" name="PLoS Genet.">
        <title>Analysis of the Phlebiopsis gigantea genome, transcriptome and secretome provides insight into its pioneer colonization strategies of wood.</title>
        <authorList>
            <person name="Hori C."/>
            <person name="Ishida T."/>
            <person name="Igarashi K."/>
            <person name="Samejima M."/>
            <person name="Suzuki H."/>
            <person name="Master E."/>
            <person name="Ferreira P."/>
            <person name="Ruiz-Duenas F.J."/>
            <person name="Held B."/>
            <person name="Canessa P."/>
            <person name="Larrondo L.F."/>
            <person name="Schmoll M."/>
            <person name="Druzhinina I.S."/>
            <person name="Kubicek C.P."/>
            <person name="Gaskell J.A."/>
            <person name="Kersten P."/>
            <person name="St John F."/>
            <person name="Glasner J."/>
            <person name="Sabat G."/>
            <person name="Splinter BonDurant S."/>
            <person name="Syed K."/>
            <person name="Yadav J."/>
            <person name="Mgbeahuruike A.C."/>
            <person name="Kovalchuk A."/>
            <person name="Asiegbu F.O."/>
            <person name="Lackner G."/>
            <person name="Hoffmeister D."/>
            <person name="Rencoret J."/>
            <person name="Gutierrez A."/>
            <person name="Sun H."/>
            <person name="Lindquist E."/>
            <person name="Barry K."/>
            <person name="Riley R."/>
            <person name="Grigoriev I.V."/>
            <person name="Henrissat B."/>
            <person name="Kues U."/>
            <person name="Berka R.M."/>
            <person name="Martinez A.T."/>
            <person name="Covert S.F."/>
            <person name="Blanchette R.A."/>
            <person name="Cullen D."/>
        </authorList>
    </citation>
    <scope>NUCLEOTIDE SEQUENCE [LARGE SCALE GENOMIC DNA]</scope>
    <source>
        <strain evidence="2 3">11061_1 CR5-6</strain>
    </source>
</reference>
<dbReference type="HOGENOM" id="CLU_1806907_0_0_1"/>
<sequence>MTGAKCGVGLHTVLCSAWCFLWRFGDLMQCAHVGFSLRHTTKGHRSRSTPPACTRTTSSCCVPGHILRSCCIAWKRAAHGSAAAPPRALSTTRSERASWRTSSGGPKICTLGLELAYILVIIDFFCGTPPYERLGRGVPIRGT</sequence>
<keyword evidence="1" id="KW-0732">Signal</keyword>
<gene>
    <name evidence="2" type="ORF">PHLGIDRAFT_142537</name>
</gene>
<evidence type="ECO:0000313" key="2">
    <source>
        <dbReference type="EMBL" id="KIP11325.1"/>
    </source>
</evidence>
<organism evidence="2 3">
    <name type="scientific">Phlebiopsis gigantea (strain 11061_1 CR5-6)</name>
    <name type="common">White-rot fungus</name>
    <name type="synonym">Peniophora gigantea</name>
    <dbReference type="NCBI Taxonomy" id="745531"/>
    <lineage>
        <taxon>Eukaryota</taxon>
        <taxon>Fungi</taxon>
        <taxon>Dikarya</taxon>
        <taxon>Basidiomycota</taxon>
        <taxon>Agaricomycotina</taxon>
        <taxon>Agaricomycetes</taxon>
        <taxon>Polyporales</taxon>
        <taxon>Phanerochaetaceae</taxon>
        <taxon>Phlebiopsis</taxon>
    </lineage>
</organism>
<keyword evidence="3" id="KW-1185">Reference proteome</keyword>
<name>A0A0C3SF21_PHLG1</name>
<accession>A0A0C3SF21</accession>